<dbReference type="Proteomes" id="UP000619457">
    <property type="component" value="Unassembled WGS sequence"/>
</dbReference>
<keyword evidence="6" id="KW-1185">Reference proteome</keyword>
<dbReference type="EMBL" id="BMWX01000003">
    <property type="protein sequence ID" value="GGZ27705.1"/>
    <property type="molecule type" value="Genomic_DNA"/>
</dbReference>
<dbReference type="PANTHER" id="PTHR10434">
    <property type="entry name" value="1-ACYL-SN-GLYCEROL-3-PHOSPHATE ACYLTRANSFERASE"/>
    <property type="match status" value="1"/>
</dbReference>
<keyword evidence="3" id="KW-0012">Acyltransferase</keyword>
<keyword evidence="2" id="KW-0808">Transferase</keyword>
<evidence type="ECO:0000256" key="1">
    <source>
        <dbReference type="ARBA" id="ARBA00005189"/>
    </source>
</evidence>
<evidence type="ECO:0000256" key="3">
    <source>
        <dbReference type="ARBA" id="ARBA00023315"/>
    </source>
</evidence>
<reference evidence="5" key="1">
    <citation type="journal article" date="2014" name="Int. J. Syst. Evol. Microbiol.">
        <title>Complete genome sequence of Corynebacterium casei LMG S-19264T (=DSM 44701T), isolated from a smear-ripened cheese.</title>
        <authorList>
            <consortium name="US DOE Joint Genome Institute (JGI-PGF)"/>
            <person name="Walter F."/>
            <person name="Albersmeier A."/>
            <person name="Kalinowski J."/>
            <person name="Ruckert C."/>
        </authorList>
    </citation>
    <scope>NUCLEOTIDE SEQUENCE</scope>
    <source>
        <strain evidence="5">KCTC 12368</strain>
    </source>
</reference>
<feature type="domain" description="Phospholipid/glycerol acyltransferase" evidence="4">
    <location>
        <begin position="2"/>
        <end position="100"/>
    </location>
</feature>
<name>A0A918Q015_9BACT</name>
<dbReference type="SMART" id="SM00563">
    <property type="entry name" value="PlsC"/>
    <property type="match status" value="1"/>
</dbReference>
<evidence type="ECO:0000256" key="2">
    <source>
        <dbReference type="ARBA" id="ARBA00022679"/>
    </source>
</evidence>
<gene>
    <name evidence="5" type="ORF">GCM10007049_20690</name>
</gene>
<dbReference type="SUPFAM" id="SSF69593">
    <property type="entry name" value="Glycerol-3-phosphate (1)-acyltransferase"/>
    <property type="match status" value="1"/>
</dbReference>
<evidence type="ECO:0000313" key="6">
    <source>
        <dbReference type="Proteomes" id="UP000619457"/>
    </source>
</evidence>
<evidence type="ECO:0000313" key="5">
    <source>
        <dbReference type="EMBL" id="GGZ27705.1"/>
    </source>
</evidence>
<dbReference type="GO" id="GO:0003841">
    <property type="term" value="F:1-acylglycerol-3-phosphate O-acyltransferase activity"/>
    <property type="evidence" value="ECO:0007669"/>
    <property type="project" value="TreeGrafter"/>
</dbReference>
<dbReference type="Pfam" id="PF01553">
    <property type="entry name" value="Acyltransferase"/>
    <property type="match status" value="1"/>
</dbReference>
<protein>
    <recommendedName>
        <fullName evidence="4">Phospholipid/glycerol acyltransferase domain-containing protein</fullName>
    </recommendedName>
</protein>
<accession>A0A918Q015</accession>
<dbReference type="PANTHER" id="PTHR10434:SF11">
    <property type="entry name" value="1-ACYL-SN-GLYCEROL-3-PHOSPHATE ACYLTRANSFERASE"/>
    <property type="match status" value="1"/>
</dbReference>
<dbReference type="GO" id="GO:0006654">
    <property type="term" value="P:phosphatidic acid biosynthetic process"/>
    <property type="evidence" value="ECO:0007669"/>
    <property type="project" value="TreeGrafter"/>
</dbReference>
<comment type="caution">
    <text evidence="5">The sequence shown here is derived from an EMBL/GenBank/DDBJ whole genome shotgun (WGS) entry which is preliminary data.</text>
</comment>
<organism evidence="5 6">
    <name type="scientific">Echinicola pacifica</name>
    <dbReference type="NCBI Taxonomy" id="346377"/>
    <lineage>
        <taxon>Bacteria</taxon>
        <taxon>Pseudomonadati</taxon>
        <taxon>Bacteroidota</taxon>
        <taxon>Cytophagia</taxon>
        <taxon>Cytophagales</taxon>
        <taxon>Cyclobacteriaceae</taxon>
        <taxon>Echinicola</taxon>
    </lineage>
</organism>
<dbReference type="AlphaFoldDB" id="A0A918Q015"/>
<sequence length="165" mass="18363">MGLLAGEALFVGKSSLGKVPIFGYMFKKLHIAVDRASFRSRGETLRRTKEAIDHGCSIIIFPEGGIYSNNIPQMAHFKDGAFKVAFEKQIPIIPVTLSYNHLILPDDKKFLLSYKPVKVVVHSPIFPEGNEKEAVAAMKSECYSVIQNQLDADNTPSHHLATHNR</sequence>
<dbReference type="InterPro" id="IPR002123">
    <property type="entry name" value="Plipid/glycerol_acylTrfase"/>
</dbReference>
<reference evidence="5" key="2">
    <citation type="submission" date="2020-09" db="EMBL/GenBank/DDBJ databases">
        <authorList>
            <person name="Sun Q."/>
            <person name="Kim S."/>
        </authorList>
    </citation>
    <scope>NUCLEOTIDE SEQUENCE</scope>
    <source>
        <strain evidence="5">KCTC 12368</strain>
    </source>
</reference>
<comment type="pathway">
    <text evidence="1">Lipid metabolism.</text>
</comment>
<dbReference type="CDD" id="cd07989">
    <property type="entry name" value="LPLAT_AGPAT-like"/>
    <property type="match status" value="1"/>
</dbReference>
<proteinExistence type="predicted"/>
<evidence type="ECO:0000259" key="4">
    <source>
        <dbReference type="SMART" id="SM00563"/>
    </source>
</evidence>